<reference evidence="2" key="1">
    <citation type="submission" date="2021-02" db="EMBL/GenBank/DDBJ databases">
        <authorList>
            <person name="Dougan E. K."/>
            <person name="Rhodes N."/>
            <person name="Thang M."/>
            <person name="Chan C."/>
        </authorList>
    </citation>
    <scope>NUCLEOTIDE SEQUENCE</scope>
</reference>
<feature type="compositionally biased region" description="Acidic residues" evidence="1">
    <location>
        <begin position="19"/>
        <end position="29"/>
    </location>
</feature>
<dbReference type="AlphaFoldDB" id="A0A813CKI7"/>
<sequence length="78" mass="8947">MARKDRYNKKILKYYVTYNEDDSDMDEQIDTEKHEEQETGKQKLDLSGPTSSGLEKAPTVSDSDQESSADEKEKKAIE</sequence>
<name>A0A813CKI7_9DINO</name>
<proteinExistence type="predicted"/>
<accession>A0A813CKI7</accession>
<protein>
    <submittedName>
        <fullName evidence="2">Uncharacterized protein</fullName>
    </submittedName>
</protein>
<feature type="compositionally biased region" description="Basic and acidic residues" evidence="1">
    <location>
        <begin position="30"/>
        <end position="44"/>
    </location>
</feature>
<comment type="caution">
    <text evidence="2">The sequence shown here is derived from an EMBL/GenBank/DDBJ whole genome shotgun (WGS) entry which is preliminary data.</text>
</comment>
<organism evidence="2 3">
    <name type="scientific">Symbiodinium necroappetens</name>
    <dbReference type="NCBI Taxonomy" id="1628268"/>
    <lineage>
        <taxon>Eukaryota</taxon>
        <taxon>Sar</taxon>
        <taxon>Alveolata</taxon>
        <taxon>Dinophyceae</taxon>
        <taxon>Suessiales</taxon>
        <taxon>Symbiodiniaceae</taxon>
        <taxon>Symbiodinium</taxon>
    </lineage>
</organism>
<dbReference type="EMBL" id="CAJNJA010099575">
    <property type="protein sequence ID" value="CAE7943434.1"/>
    <property type="molecule type" value="Genomic_DNA"/>
</dbReference>
<evidence type="ECO:0000313" key="3">
    <source>
        <dbReference type="Proteomes" id="UP000601435"/>
    </source>
</evidence>
<evidence type="ECO:0000256" key="1">
    <source>
        <dbReference type="SAM" id="MobiDB-lite"/>
    </source>
</evidence>
<evidence type="ECO:0000313" key="2">
    <source>
        <dbReference type="EMBL" id="CAE7943434.1"/>
    </source>
</evidence>
<feature type="compositionally biased region" description="Basic and acidic residues" evidence="1">
    <location>
        <begin position="69"/>
        <end position="78"/>
    </location>
</feature>
<feature type="non-terminal residue" evidence="2">
    <location>
        <position position="78"/>
    </location>
</feature>
<feature type="region of interest" description="Disordered" evidence="1">
    <location>
        <begin position="17"/>
        <end position="78"/>
    </location>
</feature>
<dbReference type="Proteomes" id="UP000601435">
    <property type="component" value="Unassembled WGS sequence"/>
</dbReference>
<keyword evidence="3" id="KW-1185">Reference proteome</keyword>
<gene>
    <name evidence="2" type="ORF">SNEC2469_LOCUS35055</name>
</gene>